<proteinExistence type="predicted"/>
<reference evidence="2 3" key="1">
    <citation type="submission" date="2013-12" db="EMBL/GenBank/DDBJ databases">
        <title>Draft genome of the parsitic nematode Ancylostoma duodenale.</title>
        <authorList>
            <person name="Mitreva M."/>
        </authorList>
    </citation>
    <scope>NUCLEOTIDE SEQUENCE [LARGE SCALE GENOMIC DNA]</scope>
    <source>
        <strain evidence="2 3">Zhejiang</strain>
    </source>
</reference>
<dbReference type="Gene3D" id="3.30.420.10">
    <property type="entry name" value="Ribonuclease H-like superfamily/Ribonuclease H"/>
    <property type="match status" value="1"/>
</dbReference>
<feature type="domain" description="Integrase catalytic" evidence="1">
    <location>
        <begin position="53"/>
        <end position="136"/>
    </location>
</feature>
<dbReference type="GO" id="GO:0015074">
    <property type="term" value="P:DNA integration"/>
    <property type="evidence" value="ECO:0007669"/>
    <property type="project" value="InterPro"/>
</dbReference>
<protein>
    <recommendedName>
        <fullName evidence="1">Integrase catalytic domain-containing protein</fullName>
    </recommendedName>
</protein>
<dbReference type="OrthoDB" id="5851910at2759"/>
<dbReference type="PANTHER" id="PTHR37984:SF5">
    <property type="entry name" value="PROTEIN NYNRIN-LIKE"/>
    <property type="match status" value="1"/>
</dbReference>
<evidence type="ECO:0000313" key="2">
    <source>
        <dbReference type="EMBL" id="KIH58502.1"/>
    </source>
</evidence>
<organism evidence="2 3">
    <name type="scientific">Ancylostoma duodenale</name>
    <dbReference type="NCBI Taxonomy" id="51022"/>
    <lineage>
        <taxon>Eukaryota</taxon>
        <taxon>Metazoa</taxon>
        <taxon>Ecdysozoa</taxon>
        <taxon>Nematoda</taxon>
        <taxon>Chromadorea</taxon>
        <taxon>Rhabditida</taxon>
        <taxon>Rhabditina</taxon>
        <taxon>Rhabditomorpha</taxon>
        <taxon>Strongyloidea</taxon>
        <taxon>Ancylostomatidae</taxon>
        <taxon>Ancylostomatinae</taxon>
        <taxon>Ancylostoma</taxon>
    </lineage>
</organism>
<dbReference type="InterPro" id="IPR001584">
    <property type="entry name" value="Integrase_cat-core"/>
</dbReference>
<keyword evidence="3" id="KW-1185">Reference proteome</keyword>
<dbReference type="InterPro" id="IPR050951">
    <property type="entry name" value="Retrovirus_Pol_polyprotein"/>
</dbReference>
<dbReference type="AlphaFoldDB" id="A0A0C2D8L2"/>
<dbReference type="GO" id="GO:0003676">
    <property type="term" value="F:nucleic acid binding"/>
    <property type="evidence" value="ECO:0007669"/>
    <property type="project" value="InterPro"/>
</dbReference>
<accession>A0A0C2D8L2</accession>
<dbReference type="PANTHER" id="PTHR37984">
    <property type="entry name" value="PROTEIN CBG26694"/>
    <property type="match status" value="1"/>
</dbReference>
<evidence type="ECO:0000259" key="1">
    <source>
        <dbReference type="PROSITE" id="PS50994"/>
    </source>
</evidence>
<dbReference type="Proteomes" id="UP000054047">
    <property type="component" value="Unassembled WGS sequence"/>
</dbReference>
<dbReference type="InterPro" id="IPR012337">
    <property type="entry name" value="RNaseH-like_sf"/>
</dbReference>
<dbReference type="InterPro" id="IPR036397">
    <property type="entry name" value="RNaseH_sf"/>
</dbReference>
<name>A0A0C2D8L2_9BILA</name>
<dbReference type="PROSITE" id="PS50994">
    <property type="entry name" value="INTEGRASE"/>
    <property type="match status" value="1"/>
</dbReference>
<dbReference type="SUPFAM" id="SSF53098">
    <property type="entry name" value="Ribonuclease H-like"/>
    <property type="match status" value="1"/>
</dbReference>
<evidence type="ECO:0000313" key="3">
    <source>
        <dbReference type="Proteomes" id="UP000054047"/>
    </source>
</evidence>
<dbReference type="EMBL" id="KN733050">
    <property type="protein sequence ID" value="KIH58502.1"/>
    <property type="molecule type" value="Genomic_DNA"/>
</dbReference>
<sequence length="136" mass="15380">MLHNSHYGQNGMLCLARSKIWFPVVDDAIERIANGCTICAALGKTFVRIPLHPWKNPGKVWRRLHVDFCETANGAKWLTVIDAKSSKWPELIKIGSTTAEKTAVKLKEVFSRHGLPEQLVSDNEPPFTSKECREYC</sequence>
<gene>
    <name evidence="2" type="ORF">ANCDUO_11292</name>
</gene>